<feature type="region of interest" description="Disordered" evidence="1">
    <location>
        <begin position="65"/>
        <end position="88"/>
    </location>
</feature>
<evidence type="ECO:0000313" key="2">
    <source>
        <dbReference type="EMBL" id="KJR81682.1"/>
    </source>
</evidence>
<protein>
    <submittedName>
        <fullName evidence="2">Uncharacterized protein</fullName>
    </submittedName>
</protein>
<reference evidence="2 3" key="1">
    <citation type="journal article" date="2014" name="BMC Genomics">
        <title>Comparative genomics of the major fungal agents of human and animal Sporotrichosis: Sporothrix schenckii and Sporothrix brasiliensis.</title>
        <authorList>
            <person name="Teixeira M.M."/>
            <person name="de Almeida L.G."/>
            <person name="Kubitschek-Barreira P."/>
            <person name="Alves F.L."/>
            <person name="Kioshima E.S."/>
            <person name="Abadio A.K."/>
            <person name="Fernandes L."/>
            <person name="Derengowski L.S."/>
            <person name="Ferreira K.S."/>
            <person name="Souza R.C."/>
            <person name="Ruiz J.C."/>
            <person name="de Andrade N.C."/>
            <person name="Paes H.C."/>
            <person name="Nicola A.M."/>
            <person name="Albuquerque P."/>
            <person name="Gerber A.L."/>
            <person name="Martins V.P."/>
            <person name="Peconick L.D."/>
            <person name="Neto A.V."/>
            <person name="Chaucanez C.B."/>
            <person name="Silva P.A."/>
            <person name="Cunha O.L."/>
            <person name="de Oliveira F.F."/>
            <person name="dos Santos T.C."/>
            <person name="Barros A.L."/>
            <person name="Soares M.A."/>
            <person name="de Oliveira L.M."/>
            <person name="Marini M.M."/>
            <person name="Villalobos-Duno H."/>
            <person name="Cunha M.M."/>
            <person name="de Hoog S."/>
            <person name="da Silveira J.F."/>
            <person name="Henrissat B."/>
            <person name="Nino-Vega G.A."/>
            <person name="Cisalpino P.S."/>
            <person name="Mora-Montes H.M."/>
            <person name="Almeida S.R."/>
            <person name="Stajich J.E."/>
            <person name="Lopes-Bezerra L.M."/>
            <person name="Vasconcelos A.T."/>
            <person name="Felipe M.S."/>
        </authorList>
    </citation>
    <scope>NUCLEOTIDE SEQUENCE [LARGE SCALE GENOMIC DNA]</scope>
    <source>
        <strain evidence="2 3">1099-18</strain>
    </source>
</reference>
<organism evidence="2 3">
    <name type="scientific">Sporothrix schenckii 1099-18</name>
    <dbReference type="NCBI Taxonomy" id="1397361"/>
    <lineage>
        <taxon>Eukaryota</taxon>
        <taxon>Fungi</taxon>
        <taxon>Dikarya</taxon>
        <taxon>Ascomycota</taxon>
        <taxon>Pezizomycotina</taxon>
        <taxon>Sordariomycetes</taxon>
        <taxon>Sordariomycetidae</taxon>
        <taxon>Ophiostomatales</taxon>
        <taxon>Ophiostomataceae</taxon>
        <taxon>Sporothrix</taxon>
    </lineage>
</organism>
<reference evidence="2 3" key="2">
    <citation type="journal article" date="2015" name="Eukaryot. Cell">
        <title>Asexual propagation of a virulent clone complex in a human and feline outbreak of sporotrichosis.</title>
        <authorList>
            <person name="Teixeira Mde M."/>
            <person name="Rodrigues A.M."/>
            <person name="Tsui C.K."/>
            <person name="de Almeida L.G."/>
            <person name="Van Diepeningen A.D."/>
            <person name="van den Ende B.G."/>
            <person name="Fernandes G.F."/>
            <person name="Kano R."/>
            <person name="Hamelin R.C."/>
            <person name="Lopes-Bezerra L.M."/>
            <person name="Vasconcelos A.T."/>
            <person name="de Hoog S."/>
            <person name="de Camargo Z.P."/>
            <person name="Felipe M.S."/>
        </authorList>
    </citation>
    <scope>NUCLEOTIDE SEQUENCE [LARGE SCALE GENOMIC DNA]</scope>
    <source>
        <strain evidence="2 3">1099-18</strain>
    </source>
</reference>
<name>A0A0F2LW32_SPOSC</name>
<dbReference type="KEGG" id="ssck:SPSK_00952"/>
<dbReference type="GeneID" id="27663170"/>
<dbReference type="AlphaFoldDB" id="A0A0F2LW32"/>
<evidence type="ECO:0000313" key="3">
    <source>
        <dbReference type="Proteomes" id="UP000033710"/>
    </source>
</evidence>
<gene>
    <name evidence="2" type="ORF">SPSK_00952</name>
</gene>
<evidence type="ECO:0000256" key="1">
    <source>
        <dbReference type="SAM" id="MobiDB-lite"/>
    </source>
</evidence>
<comment type="caution">
    <text evidence="2">The sequence shown here is derived from an EMBL/GenBank/DDBJ whole genome shotgun (WGS) entry which is preliminary data.</text>
</comment>
<dbReference type="RefSeq" id="XP_016584358.1">
    <property type="nucleotide sequence ID" value="XM_016727893.1"/>
</dbReference>
<sequence>MCPNKLPAKATRPPAAKRHNAVEVWKGGKGFCSESGWEKKLTKEAFLFSPLVTTSSPMLQCTPIAGEAATSDRTHRKARKKGVEEMRG</sequence>
<dbReference type="EMBL" id="AXCR01000011">
    <property type="protein sequence ID" value="KJR81682.1"/>
    <property type="molecule type" value="Genomic_DNA"/>
</dbReference>
<dbReference type="Proteomes" id="UP000033710">
    <property type="component" value="Unassembled WGS sequence"/>
</dbReference>
<dbReference type="VEuPathDB" id="FungiDB:SPSK_00952"/>
<proteinExistence type="predicted"/>
<accession>A0A0F2LW32</accession>